<dbReference type="EMBL" id="GG745356">
    <property type="protein sequence ID" value="KNE68386.1"/>
    <property type="molecule type" value="Genomic_DNA"/>
</dbReference>
<dbReference type="Gene3D" id="2.30.29.30">
    <property type="entry name" value="Pleckstrin-homology domain (PH domain)/Phosphotyrosine-binding domain (PTB)"/>
    <property type="match status" value="1"/>
</dbReference>
<dbReference type="GO" id="GO:0000387">
    <property type="term" value="P:spliceosomal snRNP assembly"/>
    <property type="evidence" value="ECO:0007669"/>
    <property type="project" value="TreeGrafter"/>
</dbReference>
<evidence type="ECO:0000313" key="6">
    <source>
        <dbReference type="EMBL" id="KNE68386.1"/>
    </source>
</evidence>
<gene>
    <name evidence="6" type="ORF">AMAG_13042</name>
</gene>
<dbReference type="GO" id="GO:0045292">
    <property type="term" value="P:mRNA cis splicing, via spliceosome"/>
    <property type="evidence" value="ECO:0007669"/>
    <property type="project" value="TreeGrafter"/>
</dbReference>
<dbReference type="GO" id="GO:0005829">
    <property type="term" value="C:cytosol"/>
    <property type="evidence" value="ECO:0007669"/>
    <property type="project" value="TreeGrafter"/>
</dbReference>
<keyword evidence="3" id="KW-0963">Cytoplasm</keyword>
<sequence length="271" mass="28956">MDSTNSSTTNDRKRPRDAADANLARDDVAADPNLEPLASVLSPPVALPPFLPLSATDAAVDPATQAILQWQGPVSITFAPALARDATLNGTLSVTNPRLYFVPNEGPGIVLAYRVIAMHAVQGGSERAIYCQLGVSLNALIGAAWRAAGGQVVESANDQEEDEQEEDNEFSELWIKPEDPEHLDSLFSDLSMCASMHPDPVDEEEDENGMMAALMGGGDGFFTADNIDDMTFDDLSPEGAANRARFEAMADAAAAQFEDAEEDEDENASDH</sequence>
<dbReference type="PANTHER" id="PTHR21399">
    <property type="entry name" value="CHLORIDE CONDUCTANCE REGULATORY PROTEIN ICLN"/>
    <property type="match status" value="1"/>
</dbReference>
<name>A0A0L0T0U7_ALLM3</name>
<dbReference type="Proteomes" id="UP000054350">
    <property type="component" value="Unassembled WGS sequence"/>
</dbReference>
<reference evidence="7" key="2">
    <citation type="submission" date="2009-11" db="EMBL/GenBank/DDBJ databases">
        <title>The Genome Sequence of Allomyces macrogynus strain ATCC 38327.</title>
        <authorList>
            <consortium name="The Broad Institute Genome Sequencing Platform"/>
            <person name="Russ C."/>
            <person name="Cuomo C."/>
            <person name="Shea T."/>
            <person name="Young S.K."/>
            <person name="Zeng Q."/>
            <person name="Koehrsen M."/>
            <person name="Haas B."/>
            <person name="Borodovsky M."/>
            <person name="Guigo R."/>
            <person name="Alvarado L."/>
            <person name="Berlin A."/>
            <person name="Borenstein D."/>
            <person name="Chen Z."/>
            <person name="Engels R."/>
            <person name="Freedman E."/>
            <person name="Gellesch M."/>
            <person name="Goldberg J."/>
            <person name="Griggs A."/>
            <person name="Gujja S."/>
            <person name="Heiman D."/>
            <person name="Hepburn T."/>
            <person name="Howarth C."/>
            <person name="Jen D."/>
            <person name="Larson L."/>
            <person name="Lewis B."/>
            <person name="Mehta T."/>
            <person name="Park D."/>
            <person name="Pearson M."/>
            <person name="Roberts A."/>
            <person name="Saif S."/>
            <person name="Shenoy N."/>
            <person name="Sisk P."/>
            <person name="Stolte C."/>
            <person name="Sykes S."/>
            <person name="Walk T."/>
            <person name="White J."/>
            <person name="Yandava C."/>
            <person name="Burger G."/>
            <person name="Gray M.W."/>
            <person name="Holland P.W.H."/>
            <person name="King N."/>
            <person name="Lang F.B.F."/>
            <person name="Roger A.J."/>
            <person name="Ruiz-Trillo I."/>
            <person name="Lander E."/>
            <person name="Nusbaum C."/>
        </authorList>
    </citation>
    <scope>NUCLEOTIDE SEQUENCE [LARGE SCALE GENOMIC DNA]</scope>
    <source>
        <strain evidence="7">ATCC 38327</strain>
    </source>
</reference>
<dbReference type="InterPro" id="IPR011993">
    <property type="entry name" value="PH-like_dom_sf"/>
</dbReference>
<evidence type="ECO:0000256" key="2">
    <source>
        <dbReference type="ARBA" id="ARBA00004496"/>
    </source>
</evidence>
<feature type="region of interest" description="Disordered" evidence="5">
    <location>
        <begin position="1"/>
        <end position="30"/>
    </location>
</feature>
<dbReference type="GO" id="GO:0034715">
    <property type="term" value="C:pICln-Sm protein complex"/>
    <property type="evidence" value="ECO:0007669"/>
    <property type="project" value="TreeGrafter"/>
</dbReference>
<evidence type="ECO:0000256" key="5">
    <source>
        <dbReference type="SAM" id="MobiDB-lite"/>
    </source>
</evidence>
<organism evidence="6 7">
    <name type="scientific">Allomyces macrogynus (strain ATCC 38327)</name>
    <name type="common">Allomyces javanicus var. macrogynus</name>
    <dbReference type="NCBI Taxonomy" id="578462"/>
    <lineage>
        <taxon>Eukaryota</taxon>
        <taxon>Fungi</taxon>
        <taxon>Fungi incertae sedis</taxon>
        <taxon>Blastocladiomycota</taxon>
        <taxon>Blastocladiomycetes</taxon>
        <taxon>Blastocladiales</taxon>
        <taxon>Blastocladiaceae</taxon>
        <taxon>Allomyces</taxon>
    </lineage>
</organism>
<proteinExistence type="predicted"/>
<comment type="subcellular location">
    <subcellularLocation>
        <location evidence="2">Cytoplasm</location>
    </subcellularLocation>
    <subcellularLocation>
        <location evidence="1">Nucleus</location>
    </subcellularLocation>
</comment>
<keyword evidence="7" id="KW-1185">Reference proteome</keyword>
<evidence type="ECO:0000313" key="7">
    <source>
        <dbReference type="Proteomes" id="UP000054350"/>
    </source>
</evidence>
<accession>A0A0L0T0U7</accession>
<dbReference type="Pfam" id="PF03517">
    <property type="entry name" value="Voldacs"/>
    <property type="match status" value="1"/>
</dbReference>
<dbReference type="AlphaFoldDB" id="A0A0L0T0U7"/>
<dbReference type="PANTHER" id="PTHR21399:SF0">
    <property type="entry name" value="METHYLOSOME SUBUNIT PICLN"/>
    <property type="match status" value="1"/>
</dbReference>
<reference evidence="6 7" key="1">
    <citation type="submission" date="2009-11" db="EMBL/GenBank/DDBJ databases">
        <title>Annotation of Allomyces macrogynus ATCC 38327.</title>
        <authorList>
            <consortium name="The Broad Institute Genome Sequencing Platform"/>
            <person name="Russ C."/>
            <person name="Cuomo C."/>
            <person name="Burger G."/>
            <person name="Gray M.W."/>
            <person name="Holland P.W.H."/>
            <person name="King N."/>
            <person name="Lang F.B.F."/>
            <person name="Roger A.J."/>
            <person name="Ruiz-Trillo I."/>
            <person name="Young S.K."/>
            <person name="Zeng Q."/>
            <person name="Gargeya S."/>
            <person name="Fitzgerald M."/>
            <person name="Haas B."/>
            <person name="Abouelleil A."/>
            <person name="Alvarado L."/>
            <person name="Arachchi H.M."/>
            <person name="Berlin A."/>
            <person name="Chapman S.B."/>
            <person name="Gearin G."/>
            <person name="Goldberg J."/>
            <person name="Griggs A."/>
            <person name="Gujja S."/>
            <person name="Hansen M."/>
            <person name="Heiman D."/>
            <person name="Howarth C."/>
            <person name="Larimer J."/>
            <person name="Lui A."/>
            <person name="MacDonald P.J.P."/>
            <person name="McCowen C."/>
            <person name="Montmayeur A."/>
            <person name="Murphy C."/>
            <person name="Neiman D."/>
            <person name="Pearson M."/>
            <person name="Priest M."/>
            <person name="Roberts A."/>
            <person name="Saif S."/>
            <person name="Shea T."/>
            <person name="Sisk P."/>
            <person name="Stolte C."/>
            <person name="Sykes S."/>
            <person name="Wortman J."/>
            <person name="Nusbaum C."/>
            <person name="Birren B."/>
        </authorList>
    </citation>
    <scope>NUCLEOTIDE SEQUENCE [LARGE SCALE GENOMIC DNA]</scope>
    <source>
        <strain evidence="6 7">ATCC 38327</strain>
    </source>
</reference>
<keyword evidence="4" id="KW-0539">Nucleus</keyword>
<evidence type="ECO:0000256" key="1">
    <source>
        <dbReference type="ARBA" id="ARBA00004123"/>
    </source>
</evidence>
<dbReference type="VEuPathDB" id="FungiDB:AMAG_13042"/>
<dbReference type="InterPro" id="IPR039924">
    <property type="entry name" value="ICln/Lot5/Saf5"/>
</dbReference>
<dbReference type="GO" id="GO:0005681">
    <property type="term" value="C:spliceosomal complex"/>
    <property type="evidence" value="ECO:0007669"/>
    <property type="project" value="TreeGrafter"/>
</dbReference>
<dbReference type="STRING" id="578462.A0A0L0T0U7"/>
<dbReference type="OrthoDB" id="19714at2759"/>
<protein>
    <submittedName>
        <fullName evidence="6">Uncharacterized protein</fullName>
    </submittedName>
</protein>
<evidence type="ECO:0000256" key="4">
    <source>
        <dbReference type="ARBA" id="ARBA00023242"/>
    </source>
</evidence>
<evidence type="ECO:0000256" key="3">
    <source>
        <dbReference type="ARBA" id="ARBA00022490"/>
    </source>
</evidence>
<feature type="compositionally biased region" description="Basic and acidic residues" evidence="5">
    <location>
        <begin position="10"/>
        <end position="28"/>
    </location>
</feature>